<dbReference type="GO" id="GO:0016020">
    <property type="term" value="C:membrane"/>
    <property type="evidence" value="ECO:0007669"/>
    <property type="project" value="UniProtKB-SubCell"/>
</dbReference>
<feature type="transmembrane region" description="Helical" evidence="6">
    <location>
        <begin position="208"/>
        <end position="233"/>
    </location>
</feature>
<reference evidence="7" key="2">
    <citation type="journal article" date="2024" name="Antonie Van Leeuwenhoek">
        <title>Roseihalotalea indica gen. nov., sp. nov., a halophilic Bacteroidetes from mesopelagic Southwest Indian Ocean with higher carbohydrate metabolic potential.</title>
        <authorList>
            <person name="Chen B."/>
            <person name="Zhang M."/>
            <person name="Lin D."/>
            <person name="Ye J."/>
            <person name="Tang K."/>
        </authorList>
    </citation>
    <scope>NUCLEOTIDE SEQUENCE</scope>
    <source>
        <strain evidence="7">TK19036</strain>
    </source>
</reference>
<dbReference type="InterPro" id="IPR004710">
    <property type="entry name" value="Bilac:Na_transpt"/>
</dbReference>
<feature type="transmembrane region" description="Helical" evidence="6">
    <location>
        <begin position="57"/>
        <end position="75"/>
    </location>
</feature>
<dbReference type="InterPro" id="IPR038770">
    <property type="entry name" value="Na+/solute_symporter_sf"/>
</dbReference>
<sequence length="379" mass="40196">MNNRSTSKILLGLAGASALTALVLFLLGNPTATGPFVVAFFILLAIGFRGYASLRGFSFTAVIFASVSLAMYYPANFQEVNGYDLKNLFTPLLQLIMFGMGTAIGVKDFLGVVKMPRGVIVGVICQFTIMPFVGFGIAKTLGVAPEIAAGIILIGSSPSGLASNVMAYLAKANLALSITLTAIATLLAPLITPNLMGWLAGEFVEVDVIGMMLSMVQIVIIPVAAGVLFNYFFHGKFKWLDDAMPYVSMFGIAYIITIITAAGRDNLLEVGAVLILAGIFHNVSGYFLGYWGARLFRMPEGDCRTVALEVGMQNGGLASALANEMGKVATVGLAPAIFGPVMNITGSSLATYWRGKPLPEEAKKEEHKLAPTEHDKATT</sequence>
<comment type="subcellular location">
    <subcellularLocation>
        <location evidence="1">Membrane</location>
        <topology evidence="1">Multi-pass membrane protein</topology>
    </subcellularLocation>
</comment>
<gene>
    <name evidence="7" type="ORF">K4G66_28015</name>
</gene>
<dbReference type="Gene3D" id="1.20.1530.20">
    <property type="match status" value="1"/>
</dbReference>
<name>A0AA49GJX0_9BACT</name>
<dbReference type="EMBL" id="CP120682">
    <property type="protein sequence ID" value="WKN36215.1"/>
    <property type="molecule type" value="Genomic_DNA"/>
</dbReference>
<feature type="transmembrane region" description="Helical" evidence="6">
    <location>
        <begin position="118"/>
        <end position="141"/>
    </location>
</feature>
<feature type="transmembrane region" description="Helical" evidence="6">
    <location>
        <begin position="245"/>
        <end position="264"/>
    </location>
</feature>
<dbReference type="AlphaFoldDB" id="A0AA49GJX0"/>
<accession>A0AA49GJX0</accession>
<evidence type="ECO:0000256" key="4">
    <source>
        <dbReference type="ARBA" id="ARBA00023136"/>
    </source>
</evidence>
<keyword evidence="4 6" id="KW-0472">Membrane</keyword>
<dbReference type="PANTHER" id="PTHR10361:SF28">
    <property type="entry name" value="P3 PROTEIN-RELATED"/>
    <property type="match status" value="1"/>
</dbReference>
<evidence type="ECO:0000256" key="3">
    <source>
        <dbReference type="ARBA" id="ARBA00022989"/>
    </source>
</evidence>
<evidence type="ECO:0000256" key="5">
    <source>
        <dbReference type="SAM" id="MobiDB-lite"/>
    </source>
</evidence>
<feature type="transmembrane region" description="Helical" evidence="6">
    <location>
        <begin position="147"/>
        <end position="167"/>
    </location>
</feature>
<evidence type="ECO:0000313" key="7">
    <source>
        <dbReference type="EMBL" id="WKN36215.1"/>
    </source>
</evidence>
<feature type="transmembrane region" description="Helical" evidence="6">
    <location>
        <begin position="9"/>
        <end position="27"/>
    </location>
</feature>
<evidence type="ECO:0000256" key="1">
    <source>
        <dbReference type="ARBA" id="ARBA00004141"/>
    </source>
</evidence>
<feature type="transmembrane region" description="Helical" evidence="6">
    <location>
        <begin position="270"/>
        <end position="291"/>
    </location>
</feature>
<feature type="region of interest" description="Disordered" evidence="5">
    <location>
        <begin position="360"/>
        <end position="379"/>
    </location>
</feature>
<evidence type="ECO:0000256" key="2">
    <source>
        <dbReference type="ARBA" id="ARBA00022692"/>
    </source>
</evidence>
<reference evidence="7" key="1">
    <citation type="journal article" date="2023" name="Comput. Struct. Biotechnol. J.">
        <title>Discovery of a novel marine Bacteroidetes with a rich repertoire of carbohydrate-active enzymes.</title>
        <authorList>
            <person name="Chen B."/>
            <person name="Liu G."/>
            <person name="Chen Q."/>
            <person name="Wang H."/>
            <person name="Liu L."/>
            <person name="Tang K."/>
        </authorList>
    </citation>
    <scope>NUCLEOTIDE SEQUENCE</scope>
    <source>
        <strain evidence="7">TK19036</strain>
    </source>
</reference>
<feature type="transmembrane region" description="Helical" evidence="6">
    <location>
        <begin position="87"/>
        <end position="106"/>
    </location>
</feature>
<proteinExistence type="predicted"/>
<dbReference type="PANTHER" id="PTHR10361">
    <property type="entry name" value="SODIUM-BILE ACID COTRANSPORTER"/>
    <property type="match status" value="1"/>
</dbReference>
<dbReference type="Pfam" id="PF01758">
    <property type="entry name" value="SBF"/>
    <property type="match status" value="1"/>
</dbReference>
<protein>
    <submittedName>
        <fullName evidence="7">Bile acid:sodium symporter family protein</fullName>
    </submittedName>
</protein>
<keyword evidence="3 6" id="KW-1133">Transmembrane helix</keyword>
<dbReference type="InterPro" id="IPR002657">
    <property type="entry name" value="BilAc:Na_symport/Acr3"/>
</dbReference>
<organism evidence="7">
    <name type="scientific">Roseihalotalea indica</name>
    <dbReference type="NCBI Taxonomy" id="2867963"/>
    <lineage>
        <taxon>Bacteria</taxon>
        <taxon>Pseudomonadati</taxon>
        <taxon>Bacteroidota</taxon>
        <taxon>Cytophagia</taxon>
        <taxon>Cytophagales</taxon>
        <taxon>Catalimonadaceae</taxon>
        <taxon>Roseihalotalea</taxon>
    </lineage>
</organism>
<evidence type="ECO:0000256" key="6">
    <source>
        <dbReference type="SAM" id="Phobius"/>
    </source>
</evidence>
<keyword evidence="2 6" id="KW-0812">Transmembrane</keyword>
<feature type="transmembrane region" description="Helical" evidence="6">
    <location>
        <begin position="174"/>
        <end position="196"/>
    </location>
</feature>
<feature type="transmembrane region" description="Helical" evidence="6">
    <location>
        <begin position="33"/>
        <end position="52"/>
    </location>
</feature>